<evidence type="ECO:0000256" key="1">
    <source>
        <dbReference type="SAM" id="MobiDB-lite"/>
    </source>
</evidence>
<protein>
    <recommendedName>
        <fullName evidence="4">Gag-like protein</fullName>
    </recommendedName>
</protein>
<name>A0AAU9V129_EUPED</name>
<feature type="compositionally biased region" description="Basic residues" evidence="1">
    <location>
        <begin position="39"/>
        <end position="49"/>
    </location>
</feature>
<proteinExistence type="predicted"/>
<feature type="region of interest" description="Disordered" evidence="1">
    <location>
        <begin position="355"/>
        <end position="411"/>
    </location>
</feature>
<evidence type="ECO:0008006" key="4">
    <source>
        <dbReference type="Google" id="ProtNLM"/>
    </source>
</evidence>
<reference evidence="2" key="1">
    <citation type="submission" date="2022-03" db="EMBL/GenBank/DDBJ databases">
        <authorList>
            <person name="Tunstrom K."/>
        </authorList>
    </citation>
    <scope>NUCLEOTIDE SEQUENCE</scope>
</reference>
<dbReference type="EMBL" id="CAKOGL010000026">
    <property type="protein sequence ID" value="CAH2103937.1"/>
    <property type="molecule type" value="Genomic_DNA"/>
</dbReference>
<accession>A0AAU9V129</accession>
<gene>
    <name evidence="2" type="ORF">EEDITHA_LOCUS18384</name>
</gene>
<comment type="caution">
    <text evidence="2">The sequence shown here is derived from an EMBL/GenBank/DDBJ whole genome shotgun (WGS) entry which is preliminary data.</text>
</comment>
<feature type="compositionally biased region" description="Acidic residues" evidence="1">
    <location>
        <begin position="23"/>
        <end position="33"/>
    </location>
</feature>
<feature type="compositionally biased region" description="Polar residues" evidence="1">
    <location>
        <begin position="50"/>
        <end position="64"/>
    </location>
</feature>
<feature type="compositionally biased region" description="Basic and acidic residues" evidence="1">
    <location>
        <begin position="11"/>
        <end position="22"/>
    </location>
</feature>
<evidence type="ECO:0000313" key="2">
    <source>
        <dbReference type="EMBL" id="CAH2103937.1"/>
    </source>
</evidence>
<feature type="compositionally biased region" description="Basic and acidic residues" evidence="1">
    <location>
        <begin position="355"/>
        <end position="366"/>
    </location>
</feature>
<evidence type="ECO:0000313" key="3">
    <source>
        <dbReference type="Proteomes" id="UP001153954"/>
    </source>
</evidence>
<sequence>MVHVENIVENDTQRNVEKRQRDDSEENNEDNEDYITVNRRPKKLPRSKLHSNNTNINHVGSSENNTQSTEYFEVCLTSKTILPKMVGMAKLLKSLDINDILKIKYKSPYKVFLQLKNIEETNKILTCQKFKELEFRCQRTDQLSITYGVVKNIDIEMENEELLNVFQSDVDILTINRLKRLDDNGQWIPSEVIRITFKGATLPSYIYGYGCRFKVEAYKFPVTQCSGCWKFGHMKRYCPTQKIKCPKCGQDHNNCETKEYSCINCKGSHMALSKICPIFLKEKTIRNIMSVNSYTYKKALDIYLTNKKQKERFNQSSLVDITANTSTHKKSYRDVVLSAQDSSLLDNNEEINMAVDEHSSNEEINEHVTTSQRKKNRRRNDVQDKKQQTKNNSKKEIEKDQNEKRQDEQVDKTEKISNFRSFLKKSRDILLSRSSFEEKISDIVRLIIGEVKLFISSFFKDTDVVSRLLSFFSNG</sequence>
<feature type="compositionally biased region" description="Basic and acidic residues" evidence="1">
    <location>
        <begin position="379"/>
        <end position="411"/>
    </location>
</feature>
<dbReference type="AlphaFoldDB" id="A0AAU9V129"/>
<organism evidence="2 3">
    <name type="scientific">Euphydryas editha</name>
    <name type="common">Edith's checkerspot</name>
    <dbReference type="NCBI Taxonomy" id="104508"/>
    <lineage>
        <taxon>Eukaryota</taxon>
        <taxon>Metazoa</taxon>
        <taxon>Ecdysozoa</taxon>
        <taxon>Arthropoda</taxon>
        <taxon>Hexapoda</taxon>
        <taxon>Insecta</taxon>
        <taxon>Pterygota</taxon>
        <taxon>Neoptera</taxon>
        <taxon>Endopterygota</taxon>
        <taxon>Lepidoptera</taxon>
        <taxon>Glossata</taxon>
        <taxon>Ditrysia</taxon>
        <taxon>Papilionoidea</taxon>
        <taxon>Nymphalidae</taxon>
        <taxon>Nymphalinae</taxon>
        <taxon>Euphydryas</taxon>
    </lineage>
</organism>
<dbReference type="Proteomes" id="UP001153954">
    <property type="component" value="Unassembled WGS sequence"/>
</dbReference>
<feature type="region of interest" description="Disordered" evidence="1">
    <location>
        <begin position="1"/>
        <end position="64"/>
    </location>
</feature>
<keyword evidence="3" id="KW-1185">Reference proteome</keyword>